<dbReference type="InterPro" id="IPR011009">
    <property type="entry name" value="Kinase-like_dom_sf"/>
</dbReference>
<keyword evidence="2" id="KW-0808">Transferase</keyword>
<evidence type="ECO:0000259" key="1">
    <source>
        <dbReference type="Pfam" id="PF01636"/>
    </source>
</evidence>
<dbReference type="SUPFAM" id="SSF56112">
    <property type="entry name" value="Protein kinase-like (PK-like)"/>
    <property type="match status" value="1"/>
</dbReference>
<reference evidence="2" key="1">
    <citation type="submission" date="2023-06" db="EMBL/GenBank/DDBJ databases">
        <title>Genome-scale phylogeny and comparative genomics of the fungal order Sordariales.</title>
        <authorList>
            <consortium name="Lawrence Berkeley National Laboratory"/>
            <person name="Hensen N."/>
            <person name="Bonometti L."/>
            <person name="Westerberg I."/>
            <person name="Brannstrom I.O."/>
            <person name="Guillou S."/>
            <person name="Cros-Aarteil S."/>
            <person name="Calhoun S."/>
            <person name="Haridas S."/>
            <person name="Kuo A."/>
            <person name="Mondo S."/>
            <person name="Pangilinan J."/>
            <person name="Riley R."/>
            <person name="Labutti K."/>
            <person name="Andreopoulos B."/>
            <person name="Lipzen A."/>
            <person name="Chen C."/>
            <person name="Yanf M."/>
            <person name="Daum C."/>
            <person name="Ng V."/>
            <person name="Clum A."/>
            <person name="Steindorff A."/>
            <person name="Ohm R."/>
            <person name="Martin F."/>
            <person name="Silar P."/>
            <person name="Natvig D."/>
            <person name="Lalanne C."/>
            <person name="Gautier V."/>
            <person name="Ament-Velasquez S.L."/>
            <person name="Kruys A."/>
            <person name="Hutchinson M.I."/>
            <person name="Powell A.J."/>
            <person name="Barry K."/>
            <person name="Miller A.N."/>
            <person name="Grigoriev I.V."/>
            <person name="Debuchy R."/>
            <person name="Gladieux P."/>
            <person name="Thoren M.H."/>
            <person name="Johannesson H."/>
        </authorList>
    </citation>
    <scope>NUCLEOTIDE SEQUENCE</scope>
    <source>
        <strain evidence="2">SMH2532-1</strain>
    </source>
</reference>
<dbReference type="GO" id="GO:0016301">
    <property type="term" value="F:kinase activity"/>
    <property type="evidence" value="ECO:0007669"/>
    <property type="project" value="UniProtKB-KW"/>
</dbReference>
<dbReference type="Gene3D" id="3.90.1200.10">
    <property type="match status" value="1"/>
</dbReference>
<dbReference type="AlphaFoldDB" id="A0AA39YED1"/>
<evidence type="ECO:0000313" key="3">
    <source>
        <dbReference type="Proteomes" id="UP001174936"/>
    </source>
</evidence>
<gene>
    <name evidence="2" type="ORF">B0T16DRAFT_428488</name>
</gene>
<keyword evidence="3" id="KW-1185">Reference proteome</keyword>
<feature type="domain" description="Aminoglycoside phosphotransferase" evidence="1">
    <location>
        <begin position="113"/>
        <end position="280"/>
    </location>
</feature>
<dbReference type="EMBL" id="JAULSV010000003">
    <property type="protein sequence ID" value="KAK0649976.1"/>
    <property type="molecule type" value="Genomic_DNA"/>
</dbReference>
<comment type="caution">
    <text evidence="2">The sequence shown here is derived from an EMBL/GenBank/DDBJ whole genome shotgun (WGS) entry which is preliminary data.</text>
</comment>
<keyword evidence="2" id="KW-0418">Kinase</keyword>
<dbReference type="InterPro" id="IPR002575">
    <property type="entry name" value="Aminoglycoside_PTrfase"/>
</dbReference>
<dbReference type="Proteomes" id="UP001174936">
    <property type="component" value="Unassembled WGS sequence"/>
</dbReference>
<dbReference type="Pfam" id="PF01636">
    <property type="entry name" value="APH"/>
    <property type="match status" value="1"/>
</dbReference>
<dbReference type="Gene3D" id="3.30.200.20">
    <property type="entry name" value="Phosphorylase Kinase, domain 1"/>
    <property type="match status" value="1"/>
</dbReference>
<organism evidence="2 3">
    <name type="scientific">Cercophora newfieldiana</name>
    <dbReference type="NCBI Taxonomy" id="92897"/>
    <lineage>
        <taxon>Eukaryota</taxon>
        <taxon>Fungi</taxon>
        <taxon>Dikarya</taxon>
        <taxon>Ascomycota</taxon>
        <taxon>Pezizomycotina</taxon>
        <taxon>Sordariomycetes</taxon>
        <taxon>Sordariomycetidae</taxon>
        <taxon>Sordariales</taxon>
        <taxon>Lasiosphaeriaceae</taxon>
        <taxon>Cercophora</taxon>
    </lineage>
</organism>
<protein>
    <submittedName>
        <fullName evidence="2">Kinase-like domain-containing protein</fullName>
    </submittedName>
</protein>
<evidence type="ECO:0000313" key="2">
    <source>
        <dbReference type="EMBL" id="KAK0649976.1"/>
    </source>
</evidence>
<name>A0AA39YED1_9PEZI</name>
<proteinExistence type="predicted"/>
<accession>A0AA39YED1</accession>
<sequence>MAPLPENIVEIGTKVKEELNGTDFECRELLPLSGGNANYVFRGRLTTPLEGGVDEVLVKHGEAYLSRDNSFSLPTSRCVIESKALSVLGSLSPSDPSNEWCSVKTPTMYRFDPETNTQVQEYLADGIDLKNYALKYFEPHTSPTKKAQCLGLGRGLGQWLKQFHEWAGQSSELRSNAAENKLLQRLKHSTYYDYLIQMIDKFPKVLSQAQGVFEAVKTMSEKELEDDSVLQAVHGDFWTGNVLLPDKVIDAPVKTPVFVVDWEVTSLGVRVRDVGQMIAELYMLQLFKKIDAGEWLIEGYLGGYGKFSTDEAFRIAIHVGCHLIVIGGTVPDWGSDEDVERVVAFGRDMIVNGWERNKAWFDDGVLGLMFL</sequence>